<proteinExistence type="predicted"/>
<dbReference type="EMBL" id="RBKT01000001">
    <property type="protein sequence ID" value="RKR91086.1"/>
    <property type="molecule type" value="Genomic_DNA"/>
</dbReference>
<dbReference type="RefSeq" id="WP_121159242.1">
    <property type="nucleotide sequence ID" value="NZ_RBKT01000001.1"/>
</dbReference>
<name>A0A495JQ38_9ACTN</name>
<protein>
    <recommendedName>
        <fullName evidence="3">Regulatory LuxR family protein</fullName>
    </recommendedName>
</protein>
<gene>
    <name evidence="1" type="ORF">BDK92_5474</name>
</gene>
<keyword evidence="2" id="KW-1185">Reference proteome</keyword>
<sequence length="349" mass="38078">MVDTADADDIPRLTEAASRAYAWAVAQRSISPERTHHELGLDNEDTDKALRLLKRLGLLRAGSDDTRQLVAVPPKSAKLQVLGPMLREMQAAQQRIEQIQADLDALVPAYEEGVGRAGGRHDIEQLVDPEVTRTVIAELVANAQEDVLVSQPGRNFGGDVVVAAMSHARELVRRRVRIRVLLQHTSQFNQGVIAAVEEAAALGVRVRTTPVGCARMLVADASTAVFPRSDRQPGIVLVHEPSVVEFAVESFVRTWAAADEFPLRYDSGQVTAVSSEVRRAIVMLLVEGESDKRIAERVGLSLRSCQRHIADLMKDLGARSRLHAGFLLSRELTRVAQPAPPEGSLGGRL</sequence>
<evidence type="ECO:0008006" key="3">
    <source>
        <dbReference type="Google" id="ProtNLM"/>
    </source>
</evidence>
<dbReference type="PANTHER" id="PTHR34293">
    <property type="entry name" value="HTH-TYPE TRANSCRIPTIONAL REGULATOR TRMBL2"/>
    <property type="match status" value="1"/>
</dbReference>
<dbReference type="Proteomes" id="UP000277671">
    <property type="component" value="Unassembled WGS sequence"/>
</dbReference>
<evidence type="ECO:0000313" key="1">
    <source>
        <dbReference type="EMBL" id="RKR91086.1"/>
    </source>
</evidence>
<dbReference type="SUPFAM" id="SSF56024">
    <property type="entry name" value="Phospholipase D/nuclease"/>
    <property type="match status" value="1"/>
</dbReference>
<comment type="caution">
    <text evidence="1">The sequence shown here is derived from an EMBL/GenBank/DDBJ whole genome shotgun (WGS) entry which is preliminary data.</text>
</comment>
<accession>A0A495JQ38</accession>
<dbReference type="InterPro" id="IPR036388">
    <property type="entry name" value="WH-like_DNA-bd_sf"/>
</dbReference>
<dbReference type="InterPro" id="IPR016032">
    <property type="entry name" value="Sig_transdc_resp-reg_C-effctor"/>
</dbReference>
<reference evidence="1 2" key="1">
    <citation type="submission" date="2018-10" db="EMBL/GenBank/DDBJ databases">
        <title>Sequencing the genomes of 1000 actinobacteria strains.</title>
        <authorList>
            <person name="Klenk H.-P."/>
        </authorList>
    </citation>
    <scope>NUCLEOTIDE SEQUENCE [LARGE SCALE GENOMIC DNA]</scope>
    <source>
        <strain evidence="1 2">DSM 45175</strain>
    </source>
</reference>
<dbReference type="CDD" id="cd00090">
    <property type="entry name" value="HTH_ARSR"/>
    <property type="match status" value="1"/>
</dbReference>
<dbReference type="InterPro" id="IPR011991">
    <property type="entry name" value="ArsR-like_HTH"/>
</dbReference>
<dbReference type="GO" id="GO:0006355">
    <property type="term" value="P:regulation of DNA-templated transcription"/>
    <property type="evidence" value="ECO:0007669"/>
    <property type="project" value="InterPro"/>
</dbReference>
<evidence type="ECO:0000313" key="2">
    <source>
        <dbReference type="Proteomes" id="UP000277671"/>
    </source>
</evidence>
<dbReference type="Gene3D" id="1.10.10.10">
    <property type="entry name" value="Winged helix-like DNA-binding domain superfamily/Winged helix DNA-binding domain"/>
    <property type="match status" value="1"/>
</dbReference>
<dbReference type="SUPFAM" id="SSF46894">
    <property type="entry name" value="C-terminal effector domain of the bipartite response regulators"/>
    <property type="match status" value="1"/>
</dbReference>
<dbReference type="InterPro" id="IPR051797">
    <property type="entry name" value="TrmB-like"/>
</dbReference>
<dbReference type="GO" id="GO:0003677">
    <property type="term" value="F:DNA binding"/>
    <property type="evidence" value="ECO:0007669"/>
    <property type="project" value="InterPro"/>
</dbReference>
<dbReference type="AlphaFoldDB" id="A0A495JQ38"/>
<organism evidence="1 2">
    <name type="scientific">Micromonospora pisi</name>
    <dbReference type="NCBI Taxonomy" id="589240"/>
    <lineage>
        <taxon>Bacteria</taxon>
        <taxon>Bacillati</taxon>
        <taxon>Actinomycetota</taxon>
        <taxon>Actinomycetes</taxon>
        <taxon>Micromonosporales</taxon>
        <taxon>Micromonosporaceae</taxon>
        <taxon>Micromonospora</taxon>
    </lineage>
</organism>
<dbReference type="PANTHER" id="PTHR34293:SF1">
    <property type="entry name" value="HTH-TYPE TRANSCRIPTIONAL REGULATOR TRMBL2"/>
    <property type="match status" value="1"/>
</dbReference>
<dbReference type="OrthoDB" id="4266042at2"/>